<dbReference type="Gene3D" id="1.20.120.330">
    <property type="entry name" value="Nucleotidyltransferases domain 2"/>
    <property type="match status" value="1"/>
</dbReference>
<proteinExistence type="predicted"/>
<dbReference type="SUPFAM" id="SSF81593">
    <property type="entry name" value="Nucleotidyltransferase substrate binding subunit/domain"/>
    <property type="match status" value="1"/>
</dbReference>
<evidence type="ECO:0000313" key="2">
    <source>
        <dbReference type="Proteomes" id="UP000824109"/>
    </source>
</evidence>
<gene>
    <name evidence="1" type="ORF">IAA61_03410</name>
</gene>
<dbReference type="InterPro" id="IPR010235">
    <property type="entry name" value="HepT"/>
</dbReference>
<organism evidence="1 2">
    <name type="scientific">Candidatus Ornithomonoglobus merdipullorum</name>
    <dbReference type="NCBI Taxonomy" id="2840895"/>
    <lineage>
        <taxon>Bacteria</taxon>
        <taxon>Bacillati</taxon>
        <taxon>Bacillota</taxon>
        <taxon>Clostridia</taxon>
        <taxon>Candidatus Ornithomonoglobus</taxon>
    </lineage>
</organism>
<reference evidence="1" key="2">
    <citation type="journal article" date="2021" name="PeerJ">
        <title>Extensive microbial diversity within the chicken gut microbiome revealed by metagenomics and culture.</title>
        <authorList>
            <person name="Gilroy R."/>
            <person name="Ravi A."/>
            <person name="Getino M."/>
            <person name="Pursley I."/>
            <person name="Horton D.L."/>
            <person name="Alikhan N.F."/>
            <person name="Baker D."/>
            <person name="Gharbi K."/>
            <person name="Hall N."/>
            <person name="Watson M."/>
            <person name="Adriaenssens E.M."/>
            <person name="Foster-Nyarko E."/>
            <person name="Jarju S."/>
            <person name="Secka A."/>
            <person name="Antonio M."/>
            <person name="Oren A."/>
            <person name="Chaudhuri R.R."/>
            <person name="La Ragione R."/>
            <person name="Hildebrand F."/>
            <person name="Pallen M.J."/>
        </authorList>
    </citation>
    <scope>NUCLEOTIDE SEQUENCE</scope>
    <source>
        <strain evidence="1">USAMLcec3-3695</strain>
    </source>
</reference>
<protein>
    <submittedName>
        <fullName evidence="1">Nucleotidyltransferase substrate binding protein</fullName>
    </submittedName>
</protein>
<comment type="caution">
    <text evidence="1">The sequence shown here is derived from an EMBL/GenBank/DDBJ whole genome shotgun (WGS) entry which is preliminary data.</text>
</comment>
<dbReference type="Proteomes" id="UP000824109">
    <property type="component" value="Unassembled WGS sequence"/>
</dbReference>
<dbReference type="AlphaFoldDB" id="A0A9D1MAU1"/>
<name>A0A9D1MAU1_9FIRM</name>
<reference evidence="1" key="1">
    <citation type="submission" date="2020-10" db="EMBL/GenBank/DDBJ databases">
        <authorList>
            <person name="Gilroy R."/>
        </authorList>
    </citation>
    <scope>NUCLEOTIDE SEQUENCE</scope>
    <source>
        <strain evidence="1">USAMLcec3-3695</strain>
    </source>
</reference>
<accession>A0A9D1MAU1</accession>
<dbReference type="EMBL" id="DVNB01000034">
    <property type="protein sequence ID" value="HIU56846.1"/>
    <property type="molecule type" value="Genomic_DNA"/>
</dbReference>
<evidence type="ECO:0000313" key="1">
    <source>
        <dbReference type="EMBL" id="HIU56846.1"/>
    </source>
</evidence>
<sequence length="131" mass="15758">MRSIDFKLQNLKKVYIKLLDACDRYDGIDEFIRDSVIQRFEFTYELCHKTLREFMKYMGAEPDNAFPRYIFKEAYSNGIIDDEDVWLSMIEDRNRTSHVYSENMSDRIAERIKNEYVYAIGKVIKNIEENL</sequence>
<dbReference type="Pfam" id="PF08780">
    <property type="entry name" value="NTase_sub_bind"/>
    <property type="match status" value="1"/>
</dbReference>
<dbReference type="NCBIfam" id="TIGR01987">
    <property type="entry name" value="HI0074"/>
    <property type="match status" value="1"/>
</dbReference>